<evidence type="ECO:0000313" key="3">
    <source>
        <dbReference type="Proteomes" id="UP000585638"/>
    </source>
</evidence>
<dbReference type="AlphaFoldDB" id="A0A7W9KEZ9"/>
<dbReference type="InterPro" id="IPR001584">
    <property type="entry name" value="Integrase_cat-core"/>
</dbReference>
<sequence length="365" mass="41672">MPLRLAYIAVANAFAALRLLPIGDGDKDIEILALRHQITVLERQLGPNKAKFAPEDQSFLAALLAPLPRGALRRLRLLVQPDTVLRWHRDLMKRRHARTCRPRRPGRPPTVRSIRALTLRLVKENPSWGYRRIHGELTTLGIKIAPSTVWEILKQEGIDPAPDRHATTWSAFLRSQAHALLACDFLETVTVTGQRQYVLAVIEHASRRIRVLGTTAHPTAAWATQTIKNLVMDLEGAGAAVKFLIRDRDAKFPVLIDEILTDAGIQTVLTGIRVPRMNSIMERWVQSCRHELLDRTLIWNEHHLRHALREYEKFYNSHRAHQAKRQAAPLRPVRAPITDPDRITHLNIRRHDRLGGILHEYLHAA</sequence>
<dbReference type="RefSeq" id="WP_184861481.1">
    <property type="nucleotide sequence ID" value="NZ_BAAAWY010000053.1"/>
</dbReference>
<gene>
    <name evidence="2" type="ORF">BJ998_002600</name>
</gene>
<dbReference type="InterPro" id="IPR036397">
    <property type="entry name" value="RNaseH_sf"/>
</dbReference>
<dbReference type="Gene3D" id="3.30.420.10">
    <property type="entry name" value="Ribonuclease H-like superfamily/Ribonuclease H"/>
    <property type="match status" value="1"/>
</dbReference>
<dbReference type="GO" id="GO:0003676">
    <property type="term" value="F:nucleic acid binding"/>
    <property type="evidence" value="ECO:0007669"/>
    <property type="project" value="InterPro"/>
</dbReference>
<dbReference type="InterPro" id="IPR012337">
    <property type="entry name" value="RNaseH-like_sf"/>
</dbReference>
<dbReference type="Proteomes" id="UP000585638">
    <property type="component" value="Unassembled WGS sequence"/>
</dbReference>
<evidence type="ECO:0000313" key="2">
    <source>
        <dbReference type="EMBL" id="MBB5891404.1"/>
    </source>
</evidence>
<proteinExistence type="predicted"/>
<evidence type="ECO:0000259" key="1">
    <source>
        <dbReference type="PROSITE" id="PS50994"/>
    </source>
</evidence>
<name>A0A7W9KEZ9_9PSEU</name>
<feature type="domain" description="Integrase catalytic" evidence="1">
    <location>
        <begin position="158"/>
        <end position="337"/>
    </location>
</feature>
<reference evidence="2 3" key="1">
    <citation type="submission" date="2020-08" db="EMBL/GenBank/DDBJ databases">
        <title>Sequencing the genomes of 1000 actinobacteria strains.</title>
        <authorList>
            <person name="Klenk H.-P."/>
        </authorList>
    </citation>
    <scope>NUCLEOTIDE SEQUENCE [LARGE SCALE GENOMIC DNA]</scope>
    <source>
        <strain evidence="2 3">DSM 43851</strain>
    </source>
</reference>
<keyword evidence="3" id="KW-1185">Reference proteome</keyword>
<dbReference type="SUPFAM" id="SSF53098">
    <property type="entry name" value="Ribonuclease H-like"/>
    <property type="match status" value="1"/>
</dbReference>
<dbReference type="Pfam" id="PF13683">
    <property type="entry name" value="rve_3"/>
    <property type="match status" value="1"/>
</dbReference>
<dbReference type="EMBL" id="JACHIR010000001">
    <property type="protein sequence ID" value="MBB5891404.1"/>
    <property type="molecule type" value="Genomic_DNA"/>
</dbReference>
<protein>
    <submittedName>
        <fullName evidence="2">Transposase</fullName>
    </submittedName>
</protein>
<dbReference type="PROSITE" id="PS50994">
    <property type="entry name" value="INTEGRASE"/>
    <property type="match status" value="1"/>
</dbReference>
<accession>A0A7W9KEZ9</accession>
<organism evidence="2 3">
    <name type="scientific">Kutzneria kofuensis</name>
    <dbReference type="NCBI Taxonomy" id="103725"/>
    <lineage>
        <taxon>Bacteria</taxon>
        <taxon>Bacillati</taxon>
        <taxon>Actinomycetota</taxon>
        <taxon>Actinomycetes</taxon>
        <taxon>Pseudonocardiales</taxon>
        <taxon>Pseudonocardiaceae</taxon>
        <taxon>Kutzneria</taxon>
    </lineage>
</organism>
<dbReference type="GO" id="GO:0015074">
    <property type="term" value="P:DNA integration"/>
    <property type="evidence" value="ECO:0007669"/>
    <property type="project" value="InterPro"/>
</dbReference>
<comment type="caution">
    <text evidence="2">The sequence shown here is derived from an EMBL/GenBank/DDBJ whole genome shotgun (WGS) entry which is preliminary data.</text>
</comment>